<evidence type="ECO:0000313" key="2">
    <source>
        <dbReference type="EMBL" id="MCZ0810248.1"/>
    </source>
</evidence>
<reference evidence="2" key="1">
    <citation type="submission" date="2022-09" db="EMBL/GenBank/DDBJ databases">
        <title>Genome analysis and characterization of larvicidal activity of Brevibacillus strains.</title>
        <authorList>
            <person name="Patrusheva E.V."/>
            <person name="Izotova A.O."/>
            <person name="Toshchakov S.V."/>
            <person name="Sineoky S.P."/>
        </authorList>
    </citation>
    <scope>NUCLEOTIDE SEQUENCE</scope>
    <source>
        <strain evidence="2">VKPM_B-13247</strain>
    </source>
</reference>
<accession>A0AAP3DLG2</accession>
<feature type="region of interest" description="Disordered" evidence="1">
    <location>
        <begin position="1"/>
        <end position="66"/>
    </location>
</feature>
<dbReference type="AlphaFoldDB" id="A0AAP3DLG2"/>
<organism evidence="2 3">
    <name type="scientific">Brevibacillus laterosporus</name>
    <name type="common">Bacillus laterosporus</name>
    <dbReference type="NCBI Taxonomy" id="1465"/>
    <lineage>
        <taxon>Bacteria</taxon>
        <taxon>Bacillati</taxon>
        <taxon>Bacillota</taxon>
        <taxon>Bacilli</taxon>
        <taxon>Bacillales</taxon>
        <taxon>Paenibacillaceae</taxon>
        <taxon>Brevibacillus</taxon>
    </lineage>
</organism>
<feature type="compositionally biased region" description="Polar residues" evidence="1">
    <location>
        <begin position="8"/>
        <end position="18"/>
    </location>
</feature>
<evidence type="ECO:0000313" key="3">
    <source>
        <dbReference type="Proteomes" id="UP001077662"/>
    </source>
</evidence>
<proteinExistence type="predicted"/>
<comment type="caution">
    <text evidence="2">The sequence shown here is derived from an EMBL/GenBank/DDBJ whole genome shotgun (WGS) entry which is preliminary data.</text>
</comment>
<dbReference type="Proteomes" id="UP001077662">
    <property type="component" value="Unassembled WGS sequence"/>
</dbReference>
<gene>
    <name evidence="2" type="ORF">O0554_25750</name>
</gene>
<dbReference type="RefSeq" id="WP_258434981.1">
    <property type="nucleotide sequence ID" value="NZ_JANSGW010000063.1"/>
</dbReference>
<feature type="compositionally biased region" description="Pro residues" evidence="1">
    <location>
        <begin position="19"/>
        <end position="29"/>
    </location>
</feature>
<sequence length="66" mass="7515">MPSYLVHTRNTTPLSRDPSTPPVQLPPPDQSTRHMPRSRPVRTDSTVNGGYRVGLRVRRRGHLTRT</sequence>
<protein>
    <submittedName>
        <fullName evidence="2">Uncharacterized protein</fullName>
    </submittedName>
</protein>
<feature type="compositionally biased region" description="Basic residues" evidence="1">
    <location>
        <begin position="55"/>
        <end position="66"/>
    </location>
</feature>
<dbReference type="EMBL" id="JAPTNE010000063">
    <property type="protein sequence ID" value="MCZ0810248.1"/>
    <property type="molecule type" value="Genomic_DNA"/>
</dbReference>
<name>A0AAP3DLG2_BRELA</name>
<evidence type="ECO:0000256" key="1">
    <source>
        <dbReference type="SAM" id="MobiDB-lite"/>
    </source>
</evidence>